<dbReference type="EMBL" id="LR134246">
    <property type="protein sequence ID" value="VED36970.1"/>
    <property type="molecule type" value="Genomic_DNA"/>
</dbReference>
<dbReference type="EMBL" id="JASMQD010000001">
    <property type="protein sequence ID" value="MDK2697363.1"/>
    <property type="molecule type" value="Genomic_DNA"/>
</dbReference>
<evidence type="ECO:0000313" key="6">
    <source>
        <dbReference type="Proteomes" id="UP000272662"/>
    </source>
</evidence>
<proteinExistence type="predicted"/>
<name>A0A0P7NEM1_ECOLX</name>
<reference evidence="2 6" key="2">
    <citation type="submission" date="2018-11" db="EMBL/GenBank/DDBJ databases">
        <title>E. coli isolates of the female bladder.</title>
        <authorList>
            <person name="Garretto A."/>
            <person name="Miller-Ensminger T."/>
            <person name="Wolfe A.J."/>
            <person name="Putonti C."/>
        </authorList>
    </citation>
    <scope>NUCLEOTIDE SEQUENCE [LARGE SCALE GENOMIC DNA]</scope>
    <source>
        <strain evidence="2 6">UMB1727</strain>
    </source>
</reference>
<evidence type="ECO:0000313" key="4">
    <source>
        <dbReference type="EMBL" id="VED36970.1"/>
    </source>
</evidence>
<reference evidence="1" key="4">
    <citation type="submission" date="2023-05" db="EMBL/GenBank/DDBJ databases">
        <title>Efficient inhibition of multidrug-resistant Escherichia coli by a new antibiotic combination.</title>
        <authorList>
            <person name="Lin T."/>
        </authorList>
    </citation>
    <scope>NUCLEOTIDE SEQUENCE</scope>
    <source>
        <strain evidence="1">YmmD45</strain>
    </source>
</reference>
<evidence type="ECO:0000313" key="1">
    <source>
        <dbReference type="EMBL" id="MDK2697363.1"/>
    </source>
</evidence>
<dbReference type="Proteomes" id="UP000277930">
    <property type="component" value="Chromosome 1"/>
</dbReference>
<dbReference type="AlphaFoldDB" id="A0A0P7NEM1"/>
<evidence type="ECO:0000313" key="3">
    <source>
        <dbReference type="EMBL" id="STJ12735.1"/>
    </source>
</evidence>
<dbReference type="EMBL" id="RRVG01000001">
    <property type="protein sequence ID" value="RRL51916.1"/>
    <property type="molecule type" value="Genomic_DNA"/>
</dbReference>
<dbReference type="Proteomes" id="UP000272662">
    <property type="component" value="Unassembled WGS sequence"/>
</dbReference>
<accession>A0A0P7NEM1</accession>
<organism evidence="2 6">
    <name type="scientific">Escherichia coli</name>
    <dbReference type="NCBI Taxonomy" id="562"/>
    <lineage>
        <taxon>Bacteria</taxon>
        <taxon>Pseudomonadati</taxon>
        <taxon>Pseudomonadota</taxon>
        <taxon>Gammaproteobacteria</taxon>
        <taxon>Enterobacterales</taxon>
        <taxon>Enterobacteriaceae</taxon>
        <taxon>Escherichia</taxon>
    </lineage>
</organism>
<dbReference type="Proteomes" id="UP000254495">
    <property type="component" value="Unassembled WGS sequence"/>
</dbReference>
<dbReference type="RefSeq" id="WP_000169380.1">
    <property type="nucleotide sequence ID" value="NZ_AP022173.1"/>
</dbReference>
<dbReference type="EMBL" id="UGCU01000001">
    <property type="protein sequence ID" value="STJ12735.1"/>
    <property type="molecule type" value="Genomic_DNA"/>
</dbReference>
<evidence type="ECO:0000313" key="7">
    <source>
        <dbReference type="Proteomes" id="UP000277930"/>
    </source>
</evidence>
<sequence>MTKTQAKLLIYKANKFMQKLDGIDSFSITLLYDNSSLMRKEFHQTHNIDCLNDRLFLPHPVNINLLISQIVTLSGTAECFRCWLIYEGKVKIVINGNNFTSFAQSIFREQGTYDLTLFFDITRRVIVVCDNEYDIDIYTTTY</sequence>
<evidence type="ECO:0000313" key="2">
    <source>
        <dbReference type="EMBL" id="RRL51916.1"/>
    </source>
</evidence>
<dbReference type="Proteomes" id="UP001223829">
    <property type="component" value="Unassembled WGS sequence"/>
</dbReference>
<gene>
    <name evidence="2" type="ORF">DU321_02270</name>
    <name evidence="3" type="ORF">NCTC9077_04504</name>
    <name evidence="4" type="ORF">NCTC9702_04278</name>
    <name evidence="1" type="ORF">QO046_24085</name>
</gene>
<reference evidence="4 7" key="3">
    <citation type="submission" date="2018-12" db="EMBL/GenBank/DDBJ databases">
        <authorList>
            <consortium name="Pathogen Informatics"/>
        </authorList>
    </citation>
    <scope>NUCLEOTIDE SEQUENCE [LARGE SCALE GENOMIC DNA]</scope>
    <source>
        <strain evidence="4 7">NCTC9702</strain>
    </source>
</reference>
<reference evidence="3 5" key="1">
    <citation type="submission" date="2018-06" db="EMBL/GenBank/DDBJ databases">
        <authorList>
            <consortium name="Pathogen Informatics"/>
            <person name="Doyle S."/>
        </authorList>
    </citation>
    <scope>NUCLEOTIDE SEQUENCE [LARGE SCALE GENOMIC DNA]</scope>
    <source>
        <strain evidence="3 5">NCTC9077</strain>
    </source>
</reference>
<evidence type="ECO:0000313" key="5">
    <source>
        <dbReference type="Proteomes" id="UP000254495"/>
    </source>
</evidence>
<protein>
    <submittedName>
        <fullName evidence="2">Uncharacterized protein</fullName>
    </submittedName>
</protein>